<proteinExistence type="predicted"/>
<name>A0A7J9CI74_GOSGO</name>
<sequence>MSLKGKMFCPKKSKFDHQKEEHIGPKVTDLATAEV</sequence>
<evidence type="ECO:0000256" key="1">
    <source>
        <dbReference type="SAM" id="MobiDB-lite"/>
    </source>
</evidence>
<dbReference type="Proteomes" id="UP000593579">
    <property type="component" value="Unassembled WGS sequence"/>
</dbReference>
<reference evidence="2 3" key="1">
    <citation type="journal article" date="2019" name="Genome Biol. Evol.">
        <title>Insights into the evolution of the New World diploid cottons (Gossypium, subgenus Houzingenia) based on genome sequencing.</title>
        <authorList>
            <person name="Grover C.E."/>
            <person name="Arick M.A. 2nd"/>
            <person name="Thrash A."/>
            <person name="Conover J.L."/>
            <person name="Sanders W.S."/>
            <person name="Peterson D.G."/>
            <person name="Frelichowski J.E."/>
            <person name="Scheffler J.A."/>
            <person name="Scheffler B.E."/>
            <person name="Wendel J.F."/>
        </authorList>
    </citation>
    <scope>NUCLEOTIDE SEQUENCE [LARGE SCALE GENOMIC DNA]</scope>
    <source>
        <strain evidence="2">5</strain>
        <tissue evidence="2">Leaf</tissue>
    </source>
</reference>
<dbReference type="EMBL" id="JABEZY010000010">
    <property type="protein sequence ID" value="MBA0748223.1"/>
    <property type="molecule type" value="Genomic_DNA"/>
</dbReference>
<comment type="caution">
    <text evidence="2">The sequence shown here is derived from an EMBL/GenBank/DDBJ whole genome shotgun (WGS) entry which is preliminary data.</text>
</comment>
<feature type="region of interest" description="Disordered" evidence="1">
    <location>
        <begin position="1"/>
        <end position="20"/>
    </location>
</feature>
<gene>
    <name evidence="2" type="ORF">Gogos_005070</name>
</gene>
<dbReference type="AlphaFoldDB" id="A0A7J9CI74"/>
<accession>A0A7J9CI74</accession>
<evidence type="ECO:0000313" key="3">
    <source>
        <dbReference type="Proteomes" id="UP000593579"/>
    </source>
</evidence>
<keyword evidence="3" id="KW-1185">Reference proteome</keyword>
<protein>
    <submittedName>
        <fullName evidence="2">Uncharacterized protein</fullName>
    </submittedName>
</protein>
<feature type="non-terminal residue" evidence="2">
    <location>
        <position position="35"/>
    </location>
</feature>
<evidence type="ECO:0000313" key="2">
    <source>
        <dbReference type="EMBL" id="MBA0748223.1"/>
    </source>
</evidence>
<organism evidence="2 3">
    <name type="scientific">Gossypium gossypioides</name>
    <name type="common">Mexican cotton</name>
    <name type="synonym">Selera gossypioides</name>
    <dbReference type="NCBI Taxonomy" id="34282"/>
    <lineage>
        <taxon>Eukaryota</taxon>
        <taxon>Viridiplantae</taxon>
        <taxon>Streptophyta</taxon>
        <taxon>Embryophyta</taxon>
        <taxon>Tracheophyta</taxon>
        <taxon>Spermatophyta</taxon>
        <taxon>Magnoliopsida</taxon>
        <taxon>eudicotyledons</taxon>
        <taxon>Gunneridae</taxon>
        <taxon>Pentapetalae</taxon>
        <taxon>rosids</taxon>
        <taxon>malvids</taxon>
        <taxon>Malvales</taxon>
        <taxon>Malvaceae</taxon>
        <taxon>Malvoideae</taxon>
        <taxon>Gossypium</taxon>
    </lineage>
</organism>